<dbReference type="AlphaFoldDB" id="A0A9W2ZDS3"/>
<evidence type="ECO:0000313" key="1">
    <source>
        <dbReference type="Proteomes" id="UP001165740"/>
    </source>
</evidence>
<keyword evidence="1" id="KW-1185">Reference proteome</keyword>
<reference evidence="2" key="1">
    <citation type="submission" date="2025-08" db="UniProtKB">
        <authorList>
            <consortium name="RefSeq"/>
        </authorList>
    </citation>
    <scope>IDENTIFICATION</scope>
</reference>
<dbReference type="GeneID" id="106057746"/>
<organism evidence="1 2">
    <name type="scientific">Biomphalaria glabrata</name>
    <name type="common">Bloodfluke planorb</name>
    <name type="synonym">Freshwater snail</name>
    <dbReference type="NCBI Taxonomy" id="6526"/>
    <lineage>
        <taxon>Eukaryota</taxon>
        <taxon>Metazoa</taxon>
        <taxon>Spiralia</taxon>
        <taxon>Lophotrochozoa</taxon>
        <taxon>Mollusca</taxon>
        <taxon>Gastropoda</taxon>
        <taxon>Heterobranchia</taxon>
        <taxon>Euthyneura</taxon>
        <taxon>Panpulmonata</taxon>
        <taxon>Hygrophila</taxon>
        <taxon>Lymnaeoidea</taxon>
        <taxon>Planorbidae</taxon>
        <taxon>Biomphalaria</taxon>
    </lineage>
</organism>
<dbReference type="Proteomes" id="UP001165740">
    <property type="component" value="Chromosome 18"/>
</dbReference>
<dbReference type="RefSeq" id="XP_055873116.1">
    <property type="nucleotide sequence ID" value="XM_056017141.1"/>
</dbReference>
<dbReference type="SUPFAM" id="SSF50494">
    <property type="entry name" value="Trypsin-like serine proteases"/>
    <property type="match status" value="1"/>
</dbReference>
<proteinExistence type="predicted"/>
<accession>A0A9W2ZDS3</accession>
<dbReference type="OMA" id="TSFGCKK"/>
<protein>
    <submittedName>
        <fullName evidence="2">Uncharacterized protein LOC106057746 isoform X2</fullName>
    </submittedName>
</protein>
<gene>
    <name evidence="2" type="primary">LOC106057746</name>
</gene>
<evidence type="ECO:0000313" key="2">
    <source>
        <dbReference type="RefSeq" id="XP_055873116.1"/>
    </source>
</evidence>
<sequence length="326" mass="37619">MSEVQRRDSLKHLDTELTKRLYNGNHEMEVCDSEADLLSSYIGCTKNPEHASFIPVNNFSLEHLPAAFQEEDIVQVVKALAELTVRVRVNVTSLERPMYQPDSDVPYPFYNFRGRTLPRFGTGLVDNVTKYEMVPCPCQACRITEDPKEVWAEIEVFTASHVVFDESEASSTCCRLFYDYPGGDYVDVNDVKMWHSDVTKDKCRLTCLTHDEALIDRLLQTNAKRKILCRRVRDRYWNSRDDDKLTIIVSHPHGCQKMISVGEWRQRTDEDMYCMYTYNTATCPGSSGAYVYILGSVGWWYEYVHRGVNLEGTNFSGAGYDPDFRR</sequence>
<name>A0A9W2ZDS3_BIOGL</name>
<dbReference type="InterPro" id="IPR009003">
    <property type="entry name" value="Peptidase_S1_PA"/>
</dbReference>